<gene>
    <name evidence="2" type="ORF">SAMN04488034_1186</name>
</gene>
<proteinExistence type="predicted"/>
<evidence type="ECO:0000313" key="3">
    <source>
        <dbReference type="Proteomes" id="UP000199448"/>
    </source>
</evidence>
<feature type="signal peptide" evidence="1">
    <location>
        <begin position="1"/>
        <end position="23"/>
    </location>
</feature>
<evidence type="ECO:0000256" key="1">
    <source>
        <dbReference type="SAM" id="SignalP"/>
    </source>
</evidence>
<evidence type="ECO:0008006" key="4">
    <source>
        <dbReference type="Google" id="ProtNLM"/>
    </source>
</evidence>
<feature type="chain" id="PRO_5011782912" description="DUF3575 domain-containing protein" evidence="1">
    <location>
        <begin position="24"/>
        <end position="175"/>
    </location>
</feature>
<evidence type="ECO:0000313" key="2">
    <source>
        <dbReference type="EMBL" id="SEF13183.1"/>
    </source>
</evidence>
<sequence length="175" mass="19866">MKINFFEVLFCCLLFAFAGKATGQEGFKISTGIGVPELLNLGLHIQLKNTQVSFLAGSFPWYEEENFGVSGNFYYHFGGTSKFTPTKPWYGKMGLSYLHLEDEWERNSDLVLAPRIGREINLSPKFGIAIEAGLMVLLISDEKVKKERPHSFWDLELDFSGDVLPSAGLYLFYRF</sequence>
<dbReference type="EMBL" id="FNUG01000018">
    <property type="protein sequence ID" value="SEF13183.1"/>
    <property type="molecule type" value="Genomic_DNA"/>
</dbReference>
<reference evidence="2 3" key="1">
    <citation type="submission" date="2016-10" db="EMBL/GenBank/DDBJ databases">
        <authorList>
            <person name="de Groot N.N."/>
        </authorList>
    </citation>
    <scope>NUCLEOTIDE SEQUENCE [LARGE SCALE GENOMIC DNA]</scope>
    <source>
        <strain evidence="2 3">DSM 23553</strain>
    </source>
</reference>
<keyword evidence="1" id="KW-0732">Signal</keyword>
<keyword evidence="3" id="KW-1185">Reference proteome</keyword>
<organism evidence="2 3">
    <name type="scientific">Salinimicrobium catena</name>
    <dbReference type="NCBI Taxonomy" id="390640"/>
    <lineage>
        <taxon>Bacteria</taxon>
        <taxon>Pseudomonadati</taxon>
        <taxon>Bacteroidota</taxon>
        <taxon>Flavobacteriia</taxon>
        <taxon>Flavobacteriales</taxon>
        <taxon>Flavobacteriaceae</taxon>
        <taxon>Salinimicrobium</taxon>
    </lineage>
</organism>
<dbReference type="Proteomes" id="UP000199448">
    <property type="component" value="Unassembled WGS sequence"/>
</dbReference>
<dbReference type="OrthoDB" id="1436505at2"/>
<accession>A0A1H5PH19</accession>
<dbReference type="RefSeq" id="WP_093114496.1">
    <property type="nucleotide sequence ID" value="NZ_FNGG01000019.1"/>
</dbReference>
<dbReference type="AlphaFoldDB" id="A0A1H5PH19"/>
<protein>
    <recommendedName>
        <fullName evidence="4">DUF3575 domain-containing protein</fullName>
    </recommendedName>
</protein>
<name>A0A1H5PH19_9FLAO</name>